<name>A0AAW2CRW0_9ROSI</name>
<evidence type="ECO:0000256" key="1">
    <source>
        <dbReference type="SAM" id="Coils"/>
    </source>
</evidence>
<dbReference type="InterPro" id="IPR052084">
    <property type="entry name" value="SF3B4_spliceosome_assoc"/>
</dbReference>
<feature type="coiled-coil region" evidence="1">
    <location>
        <begin position="2"/>
        <end position="43"/>
    </location>
</feature>
<evidence type="ECO:0000313" key="2">
    <source>
        <dbReference type="EMBL" id="KAL0000779.1"/>
    </source>
</evidence>
<evidence type="ECO:0000313" key="3">
    <source>
        <dbReference type="Proteomes" id="UP001459277"/>
    </source>
</evidence>
<protein>
    <submittedName>
        <fullName evidence="2">Uncharacterized protein</fullName>
    </submittedName>
</protein>
<dbReference type="PANTHER" id="PTHR48030">
    <property type="entry name" value="SPLICING FACTOR 3B SUBUNIT 4"/>
    <property type="match status" value="1"/>
</dbReference>
<dbReference type="PANTHER" id="PTHR48030:SF3">
    <property type="entry name" value="SPLICING FACTOR 3B SUBUNIT 4"/>
    <property type="match status" value="1"/>
</dbReference>
<dbReference type="EMBL" id="JAZDWU010000005">
    <property type="protein sequence ID" value="KAL0000779.1"/>
    <property type="molecule type" value="Genomic_DNA"/>
</dbReference>
<dbReference type="GO" id="GO:0005730">
    <property type="term" value="C:nucleolus"/>
    <property type="evidence" value="ECO:0007669"/>
    <property type="project" value="TreeGrafter"/>
</dbReference>
<accession>A0AAW2CRW0</accession>
<keyword evidence="1" id="KW-0175">Coiled coil</keyword>
<dbReference type="AlphaFoldDB" id="A0AAW2CRW0"/>
<organism evidence="2 3">
    <name type="scientific">Lithocarpus litseifolius</name>
    <dbReference type="NCBI Taxonomy" id="425828"/>
    <lineage>
        <taxon>Eukaryota</taxon>
        <taxon>Viridiplantae</taxon>
        <taxon>Streptophyta</taxon>
        <taxon>Embryophyta</taxon>
        <taxon>Tracheophyta</taxon>
        <taxon>Spermatophyta</taxon>
        <taxon>Magnoliopsida</taxon>
        <taxon>eudicotyledons</taxon>
        <taxon>Gunneridae</taxon>
        <taxon>Pentapetalae</taxon>
        <taxon>rosids</taxon>
        <taxon>fabids</taxon>
        <taxon>Fagales</taxon>
        <taxon>Fagaceae</taxon>
        <taxon>Lithocarpus</taxon>
    </lineage>
</organism>
<sequence>MLNKALEEVKDISKKMKALAKSNMAMKEELSRVQEDLENMTKRSYSFLKEQVTNTSIAIVPCFDSLYHDLYLIKDLALLNLDILVKVGTNAHVQTNYLACFSDCKCFWLVSKTLECSNKESKKLLYGVAANEINWSWVWTTWWDHMKSLNLPVEGVGDIGQGSHGKVIVLPTLVINNQEKQKELPRWYKHYSGVLDLNVDEKLLYHIFSAFGVIYINHDAFGEPNAAMKVMYGQYLCNRQFTVSYAYKMSLEYWFYGRSPLMKVSFQATPCGQGVFKGREMLGML</sequence>
<keyword evidence="3" id="KW-1185">Reference proteome</keyword>
<dbReference type="GO" id="GO:0071011">
    <property type="term" value="C:precatalytic spliceosome"/>
    <property type="evidence" value="ECO:0007669"/>
    <property type="project" value="TreeGrafter"/>
</dbReference>
<gene>
    <name evidence="2" type="ORF">SO802_014560</name>
</gene>
<proteinExistence type="predicted"/>
<dbReference type="GO" id="GO:0048026">
    <property type="term" value="P:positive regulation of mRNA splicing, via spliceosome"/>
    <property type="evidence" value="ECO:0007669"/>
    <property type="project" value="TreeGrafter"/>
</dbReference>
<dbReference type="Proteomes" id="UP001459277">
    <property type="component" value="Unassembled WGS sequence"/>
</dbReference>
<comment type="caution">
    <text evidence="2">The sequence shown here is derived from an EMBL/GenBank/DDBJ whole genome shotgun (WGS) entry which is preliminary data.</text>
</comment>
<dbReference type="GO" id="GO:0003723">
    <property type="term" value="F:RNA binding"/>
    <property type="evidence" value="ECO:0007669"/>
    <property type="project" value="TreeGrafter"/>
</dbReference>
<reference evidence="2 3" key="1">
    <citation type="submission" date="2024-01" db="EMBL/GenBank/DDBJ databases">
        <title>A telomere-to-telomere, gap-free genome of sweet tea (Lithocarpus litseifolius).</title>
        <authorList>
            <person name="Zhou J."/>
        </authorList>
    </citation>
    <scope>NUCLEOTIDE SEQUENCE [LARGE SCALE GENOMIC DNA]</scope>
    <source>
        <strain evidence="2">Zhou-2022a</strain>
        <tissue evidence="2">Leaf</tissue>
    </source>
</reference>